<keyword evidence="1" id="KW-0812">Transmembrane</keyword>
<gene>
    <name evidence="2" type="ordered locus">DET1146</name>
</gene>
<protein>
    <submittedName>
        <fullName evidence="2">Uncharacterized protein</fullName>
    </submittedName>
</protein>
<sequence length="38" mass="4288">MVFYGTSSLGRKIPRGKFFYFLPVTAFCLGSISLFAHK</sequence>
<organism evidence="2 3">
    <name type="scientific">Dehalococcoides mccartyi (strain ATCC BAA-2266 / KCTC 15142 / 195)</name>
    <name type="common">Dehalococcoides ethenogenes (strain 195)</name>
    <dbReference type="NCBI Taxonomy" id="243164"/>
    <lineage>
        <taxon>Bacteria</taxon>
        <taxon>Bacillati</taxon>
        <taxon>Chloroflexota</taxon>
        <taxon>Dehalococcoidia</taxon>
        <taxon>Dehalococcoidales</taxon>
        <taxon>Dehalococcoidaceae</taxon>
        <taxon>Dehalococcoides</taxon>
    </lineage>
</organism>
<dbReference type="InParanoid" id="Q3Z7D9"/>
<keyword evidence="3" id="KW-1185">Reference proteome</keyword>
<keyword evidence="1" id="KW-0472">Membrane</keyword>
<proteinExistence type="predicted"/>
<evidence type="ECO:0000256" key="1">
    <source>
        <dbReference type="SAM" id="Phobius"/>
    </source>
</evidence>
<keyword evidence="1" id="KW-1133">Transmembrane helix</keyword>
<dbReference type="HOGENOM" id="CLU_3327108_0_0_0"/>
<evidence type="ECO:0000313" key="3">
    <source>
        <dbReference type="Proteomes" id="UP000008289"/>
    </source>
</evidence>
<dbReference type="KEGG" id="det:DET1146"/>
<feature type="transmembrane region" description="Helical" evidence="1">
    <location>
        <begin position="18"/>
        <end position="36"/>
    </location>
</feature>
<dbReference type="EMBL" id="CP000027">
    <property type="protein sequence ID" value="AAW39655.1"/>
    <property type="molecule type" value="Genomic_DNA"/>
</dbReference>
<dbReference type="Proteomes" id="UP000008289">
    <property type="component" value="Chromosome"/>
</dbReference>
<dbReference type="AlphaFoldDB" id="Q3Z7D9"/>
<accession>Q3Z7D9</accession>
<evidence type="ECO:0000313" key="2">
    <source>
        <dbReference type="EMBL" id="AAW39655.1"/>
    </source>
</evidence>
<name>Q3Z7D9_DEHM1</name>
<reference evidence="2 3" key="1">
    <citation type="journal article" date="2005" name="Science">
        <title>Genome sequence of the PCE-dechlorinating bacterium Dehalococcoides ethenogenes.</title>
        <authorList>
            <person name="Seshadri R."/>
            <person name="Adrian L."/>
            <person name="Fouts D.E."/>
            <person name="Eisen J.A."/>
            <person name="Phillippy A.M."/>
            <person name="Methe B.A."/>
            <person name="Ward N.L."/>
            <person name="Nelson W.C."/>
            <person name="Deboy R.T."/>
            <person name="Khouri H.M."/>
            <person name="Kolonay J.F."/>
            <person name="Dodson R.J."/>
            <person name="Daugherty S.C."/>
            <person name="Brinkac L.M."/>
            <person name="Sullivan S.A."/>
            <person name="Madupu R."/>
            <person name="Nelson K.E."/>
            <person name="Kang K.H."/>
            <person name="Impraim M."/>
            <person name="Tran K."/>
            <person name="Robinson J.M."/>
            <person name="Forberger H.A."/>
            <person name="Fraser C.M."/>
            <person name="Zinder S.H."/>
            <person name="Heidelberg J.F."/>
        </authorList>
    </citation>
    <scope>NUCLEOTIDE SEQUENCE [LARGE SCALE GENOMIC DNA]</scope>
    <source>
        <strain evidence="3">ATCC BAA-2266 / KCTC 15142 / 195</strain>
    </source>
</reference>